<dbReference type="Proteomes" id="UP000887569">
    <property type="component" value="Unplaced"/>
</dbReference>
<name>A0A915CBX5_PARUN</name>
<organism evidence="2 3">
    <name type="scientific">Parascaris univalens</name>
    <name type="common">Nematode worm</name>
    <dbReference type="NCBI Taxonomy" id="6257"/>
    <lineage>
        <taxon>Eukaryota</taxon>
        <taxon>Metazoa</taxon>
        <taxon>Ecdysozoa</taxon>
        <taxon>Nematoda</taxon>
        <taxon>Chromadorea</taxon>
        <taxon>Rhabditida</taxon>
        <taxon>Spirurina</taxon>
        <taxon>Ascaridomorpha</taxon>
        <taxon>Ascaridoidea</taxon>
        <taxon>Ascarididae</taxon>
        <taxon>Parascaris</taxon>
    </lineage>
</organism>
<evidence type="ECO:0000313" key="3">
    <source>
        <dbReference type="WBParaSite" id="PgR117X_g001_t01"/>
    </source>
</evidence>
<dbReference type="AlphaFoldDB" id="A0A915CBX5"/>
<sequence>MCGKSGEQGSPSNCWTMQRCTGKGNTKREIDEKREEDLKDGMCIIMGSDRGEKPVSSTDESLRKEHSESINKSAMSTSASTDVLNGLCVNSLADISGLLFNPSNSTALNNLLLGGTGGVTDVNALNALTTPDLLTATAATGMLPFICANLAEFSADQQKMQMLSLKLQRRRK</sequence>
<keyword evidence="2" id="KW-1185">Reference proteome</keyword>
<evidence type="ECO:0000313" key="2">
    <source>
        <dbReference type="Proteomes" id="UP000887569"/>
    </source>
</evidence>
<feature type="region of interest" description="Disordered" evidence="1">
    <location>
        <begin position="1"/>
        <end position="74"/>
    </location>
</feature>
<proteinExistence type="predicted"/>
<evidence type="ECO:0000256" key="1">
    <source>
        <dbReference type="SAM" id="MobiDB-lite"/>
    </source>
</evidence>
<accession>A0A915CBX5</accession>
<feature type="compositionally biased region" description="Basic and acidic residues" evidence="1">
    <location>
        <begin position="26"/>
        <end position="40"/>
    </location>
</feature>
<feature type="compositionally biased region" description="Basic and acidic residues" evidence="1">
    <location>
        <begin position="60"/>
        <end position="69"/>
    </location>
</feature>
<protein>
    <submittedName>
        <fullName evidence="3">Uncharacterized protein</fullName>
    </submittedName>
</protein>
<feature type="compositionally biased region" description="Polar residues" evidence="1">
    <location>
        <begin position="7"/>
        <end position="19"/>
    </location>
</feature>
<dbReference type="WBParaSite" id="PgR117X_g001_t01">
    <property type="protein sequence ID" value="PgR117X_g001_t01"/>
    <property type="gene ID" value="PgR117X_g001"/>
</dbReference>
<reference evidence="3" key="1">
    <citation type="submission" date="2022-11" db="UniProtKB">
        <authorList>
            <consortium name="WormBaseParasite"/>
        </authorList>
    </citation>
    <scope>IDENTIFICATION</scope>
</reference>